<dbReference type="GO" id="GO:0009240">
    <property type="term" value="P:isopentenyl diphosphate biosynthetic process"/>
    <property type="evidence" value="ECO:0007669"/>
    <property type="project" value="TreeGrafter"/>
</dbReference>
<dbReference type="Proteomes" id="UP000033633">
    <property type="component" value="Unassembled WGS sequence"/>
</dbReference>
<keyword evidence="6 10" id="KW-0460">Magnesium</keyword>
<accession>A0A0F5VIU6</accession>
<keyword evidence="7 10" id="KW-0464">Manganese</keyword>
<dbReference type="GO" id="GO:0005737">
    <property type="term" value="C:cytoplasm"/>
    <property type="evidence" value="ECO:0007669"/>
    <property type="project" value="UniProtKB-SubCell"/>
</dbReference>
<dbReference type="PIRSF" id="PIRSF018427">
    <property type="entry name" value="Isopntndiph_ism"/>
    <property type="match status" value="1"/>
</dbReference>
<organism evidence="12 13">
    <name type="scientific">Photobacterium halotolerans</name>
    <dbReference type="NCBI Taxonomy" id="265726"/>
    <lineage>
        <taxon>Bacteria</taxon>
        <taxon>Pseudomonadati</taxon>
        <taxon>Pseudomonadota</taxon>
        <taxon>Gammaproteobacteria</taxon>
        <taxon>Vibrionales</taxon>
        <taxon>Vibrionaceae</taxon>
        <taxon>Photobacterium</taxon>
    </lineage>
</organism>
<dbReference type="SUPFAM" id="SSF55811">
    <property type="entry name" value="Nudix"/>
    <property type="match status" value="1"/>
</dbReference>
<feature type="binding site" evidence="10">
    <location>
        <position position="89"/>
    </location>
    <ligand>
        <name>Mg(2+)</name>
        <dbReference type="ChEBI" id="CHEBI:18420"/>
    </ligand>
</feature>
<feature type="binding site" evidence="10">
    <location>
        <position position="118"/>
    </location>
    <ligand>
        <name>Mn(2+)</name>
        <dbReference type="ChEBI" id="CHEBI:29035"/>
    </ligand>
</feature>
<evidence type="ECO:0000256" key="5">
    <source>
        <dbReference type="ARBA" id="ARBA00022723"/>
    </source>
</evidence>
<comment type="catalytic activity">
    <reaction evidence="10">
        <text>isopentenyl diphosphate = dimethylallyl diphosphate</text>
        <dbReference type="Rhea" id="RHEA:23284"/>
        <dbReference type="ChEBI" id="CHEBI:57623"/>
        <dbReference type="ChEBI" id="CHEBI:128769"/>
        <dbReference type="EC" id="5.3.3.2"/>
    </reaction>
</comment>
<dbReference type="InterPro" id="IPR015797">
    <property type="entry name" value="NUDIX_hydrolase-like_dom_sf"/>
</dbReference>
<dbReference type="InterPro" id="IPR011876">
    <property type="entry name" value="IsopentenylPP_isomerase_typ1"/>
</dbReference>
<evidence type="ECO:0000313" key="12">
    <source>
        <dbReference type="EMBL" id="KKD01767.1"/>
    </source>
</evidence>
<comment type="subcellular location">
    <subcellularLocation>
        <location evidence="10">Cytoplasm</location>
    </subcellularLocation>
</comment>
<evidence type="ECO:0000256" key="3">
    <source>
        <dbReference type="ARBA" id="ARBA00012057"/>
    </source>
</evidence>
<name>A0A0F5VIU6_9GAMM</name>
<evidence type="ECO:0000256" key="10">
    <source>
        <dbReference type="HAMAP-Rule" id="MF_00202"/>
    </source>
</evidence>
<evidence type="ECO:0000313" key="13">
    <source>
        <dbReference type="Proteomes" id="UP000033633"/>
    </source>
</evidence>
<dbReference type="HAMAP" id="MF_00202">
    <property type="entry name" value="Idi"/>
    <property type="match status" value="1"/>
</dbReference>
<feature type="binding site" evidence="10">
    <location>
        <position position="71"/>
    </location>
    <ligand>
        <name>Mn(2+)</name>
        <dbReference type="ChEBI" id="CHEBI:29035"/>
    </ligand>
</feature>
<evidence type="ECO:0000256" key="9">
    <source>
        <dbReference type="ARBA" id="ARBA00023235"/>
    </source>
</evidence>
<dbReference type="EMBL" id="JWYV01000001">
    <property type="protein sequence ID" value="KKD01767.1"/>
    <property type="molecule type" value="Genomic_DNA"/>
</dbReference>
<evidence type="ECO:0000256" key="2">
    <source>
        <dbReference type="ARBA" id="ARBA00007579"/>
    </source>
</evidence>
<keyword evidence="4 10" id="KW-0963">Cytoplasm</keyword>
<protein>
    <recommendedName>
        <fullName evidence="3 10">Isopentenyl-diphosphate Delta-isomerase</fullName>
        <shortName evidence="10">IPP isomerase</shortName>
        <ecNumber evidence="3 10">5.3.3.2</ecNumber>
    </recommendedName>
    <alternativeName>
        <fullName evidence="10">IPP:DMAPP isomerase</fullName>
    </alternativeName>
    <alternativeName>
        <fullName evidence="10">Isopentenyl pyrophosphate isomerase</fullName>
    </alternativeName>
</protein>
<dbReference type="NCBIfam" id="NF002995">
    <property type="entry name" value="PRK03759.1"/>
    <property type="match status" value="1"/>
</dbReference>
<feature type="active site" evidence="10">
    <location>
        <position position="69"/>
    </location>
</feature>
<evidence type="ECO:0000256" key="7">
    <source>
        <dbReference type="ARBA" id="ARBA00023211"/>
    </source>
</evidence>
<feature type="binding site" evidence="10">
    <location>
        <position position="116"/>
    </location>
    <ligand>
        <name>Mn(2+)</name>
        <dbReference type="ChEBI" id="CHEBI:29035"/>
    </ligand>
</feature>
<dbReference type="UniPathway" id="UPA00059">
    <property type="reaction ID" value="UER00104"/>
</dbReference>
<feature type="binding site" evidence="10">
    <location>
        <position position="25"/>
    </location>
    <ligand>
        <name>Mn(2+)</name>
        <dbReference type="ChEBI" id="CHEBI:29035"/>
    </ligand>
</feature>
<reference evidence="12 13" key="1">
    <citation type="submission" date="2014-12" db="EMBL/GenBank/DDBJ databases">
        <title>Mercury Reductase activity and rhizosphere competence traits in the genome of root associated Photobacterium halotolerans MELD1.</title>
        <authorList>
            <person name="Mathew D.C."/>
            <person name="Huang C.-C."/>
        </authorList>
    </citation>
    <scope>NUCLEOTIDE SEQUENCE [LARGE SCALE GENOMIC DNA]</scope>
    <source>
        <strain evidence="12 13">MELD1</strain>
    </source>
</reference>
<keyword evidence="8 10" id="KW-0414">Isoprene biosynthesis</keyword>
<keyword evidence="9 10" id="KW-0413">Isomerase</keyword>
<evidence type="ECO:0000256" key="1">
    <source>
        <dbReference type="ARBA" id="ARBA00004826"/>
    </source>
</evidence>
<dbReference type="EC" id="5.3.3.2" evidence="3 10"/>
<dbReference type="STRING" id="265726.KY46_03025"/>
<comment type="caution">
    <text evidence="12">The sequence shown here is derived from an EMBL/GenBank/DDBJ whole genome shotgun (WGS) entry which is preliminary data.</text>
</comment>
<proteinExistence type="inferred from homology"/>
<dbReference type="PANTHER" id="PTHR10885:SF0">
    <property type="entry name" value="ISOPENTENYL-DIPHOSPHATE DELTA-ISOMERASE"/>
    <property type="match status" value="1"/>
</dbReference>
<evidence type="ECO:0000256" key="6">
    <source>
        <dbReference type="ARBA" id="ARBA00022842"/>
    </source>
</evidence>
<dbReference type="PROSITE" id="PS51462">
    <property type="entry name" value="NUDIX"/>
    <property type="match status" value="1"/>
</dbReference>
<keyword evidence="13" id="KW-1185">Reference proteome</keyword>
<dbReference type="PATRIC" id="fig|265726.11.peg.658"/>
<feature type="binding site" evidence="10">
    <location>
        <position position="31"/>
    </location>
    <ligand>
        <name>Mn(2+)</name>
        <dbReference type="ChEBI" id="CHEBI:29035"/>
    </ligand>
</feature>
<dbReference type="CDD" id="cd02885">
    <property type="entry name" value="NUDIX_IPP_Isomerase"/>
    <property type="match status" value="1"/>
</dbReference>
<dbReference type="GO" id="GO:0046872">
    <property type="term" value="F:metal ion binding"/>
    <property type="evidence" value="ECO:0007669"/>
    <property type="project" value="UniProtKB-KW"/>
</dbReference>
<comment type="cofactor">
    <cofactor evidence="10">
        <name>Mn(2+)</name>
        <dbReference type="ChEBI" id="CHEBI:29035"/>
    </cofactor>
    <text evidence="10">Binds 1 Mn(2+) ion per subunit.</text>
</comment>
<comment type="cofactor">
    <cofactor evidence="10">
        <name>Mg(2+)</name>
        <dbReference type="ChEBI" id="CHEBI:18420"/>
    </cofactor>
    <text evidence="10">Binds 1 Mg(2+) ion per subunit. The magnesium ion binds only when substrate is bound.</text>
</comment>
<dbReference type="RefSeq" id="WP_046219096.1">
    <property type="nucleotide sequence ID" value="NZ_JWYV01000001.1"/>
</dbReference>
<evidence type="ECO:0000259" key="11">
    <source>
        <dbReference type="PROSITE" id="PS51462"/>
    </source>
</evidence>
<feature type="active site" evidence="10">
    <location>
        <position position="118"/>
    </location>
</feature>
<dbReference type="GO" id="GO:0050992">
    <property type="term" value="P:dimethylallyl diphosphate biosynthetic process"/>
    <property type="evidence" value="ECO:0007669"/>
    <property type="project" value="UniProtKB-UniRule"/>
</dbReference>
<feature type="domain" description="Nudix hydrolase" evidence="11">
    <location>
        <begin position="29"/>
        <end position="167"/>
    </location>
</feature>
<sequence>MSQEYVILVNQAGERQGLAEKMQAHRDGRLHLAFSVLLYRQAASGLEFLLQQRALGKYHSGGLWTNTCCSHPRDGESLQQAAIRRLGEEMGIREVAQLEEVACFIYRAELDNDLTEHELDYVLVAETSALQIVPNPDEVMACRWWPQAELTAGLETHPEQFTAWFSQVYHKVLASFE</sequence>
<comment type="function">
    <text evidence="10">Catalyzes the 1,3-allylic rearrangement of the homoallylic substrate isopentenyl (IPP) to its highly electrophilic allylic isomer, dimethylallyl diphosphate (DMAPP).</text>
</comment>
<dbReference type="Pfam" id="PF00293">
    <property type="entry name" value="NUDIX"/>
    <property type="match status" value="1"/>
</dbReference>
<dbReference type="GO" id="GO:0004452">
    <property type="term" value="F:isopentenyl-diphosphate delta-isomerase activity"/>
    <property type="evidence" value="ECO:0007669"/>
    <property type="project" value="UniProtKB-UniRule"/>
</dbReference>
<dbReference type="InterPro" id="IPR056375">
    <property type="entry name" value="Idi_bact"/>
</dbReference>
<dbReference type="NCBIfam" id="TIGR02150">
    <property type="entry name" value="IPP_isom_1"/>
    <property type="match status" value="1"/>
</dbReference>
<gene>
    <name evidence="10" type="primary">idi</name>
    <name evidence="12" type="ORF">KY46_03025</name>
</gene>
<evidence type="ECO:0000256" key="8">
    <source>
        <dbReference type="ARBA" id="ARBA00023229"/>
    </source>
</evidence>
<evidence type="ECO:0000256" key="4">
    <source>
        <dbReference type="ARBA" id="ARBA00022490"/>
    </source>
</evidence>
<dbReference type="PANTHER" id="PTHR10885">
    <property type="entry name" value="ISOPENTENYL-DIPHOSPHATE DELTA-ISOMERASE"/>
    <property type="match status" value="1"/>
</dbReference>
<dbReference type="OrthoDB" id="9809458at2"/>
<dbReference type="Gene3D" id="3.90.79.10">
    <property type="entry name" value="Nucleoside Triphosphate Pyrophosphohydrolase"/>
    <property type="match status" value="1"/>
</dbReference>
<dbReference type="AlphaFoldDB" id="A0A0F5VIU6"/>
<comment type="pathway">
    <text evidence="1 10">Isoprenoid biosynthesis; dimethylallyl diphosphate biosynthesis; dimethylallyl diphosphate from isopentenyl diphosphate: step 1/1.</text>
</comment>
<keyword evidence="5 10" id="KW-0479">Metal-binding</keyword>
<dbReference type="InterPro" id="IPR000086">
    <property type="entry name" value="NUDIX_hydrolase_dom"/>
</dbReference>
<comment type="similarity">
    <text evidence="2 10">Belongs to the IPP isomerase type 1 family.</text>
</comment>